<protein>
    <submittedName>
        <fullName evidence="1">Uncharacterized protein</fullName>
    </submittedName>
</protein>
<name>A0ACB7VIK6_DIOAL</name>
<proteinExistence type="predicted"/>
<gene>
    <name evidence="1" type="ORF">IHE45_08G039100</name>
</gene>
<dbReference type="Proteomes" id="UP000827976">
    <property type="component" value="Chromosome 8"/>
</dbReference>
<organism evidence="1 2">
    <name type="scientific">Dioscorea alata</name>
    <name type="common">Purple yam</name>
    <dbReference type="NCBI Taxonomy" id="55571"/>
    <lineage>
        <taxon>Eukaryota</taxon>
        <taxon>Viridiplantae</taxon>
        <taxon>Streptophyta</taxon>
        <taxon>Embryophyta</taxon>
        <taxon>Tracheophyta</taxon>
        <taxon>Spermatophyta</taxon>
        <taxon>Magnoliopsida</taxon>
        <taxon>Liliopsida</taxon>
        <taxon>Dioscoreales</taxon>
        <taxon>Dioscoreaceae</taxon>
        <taxon>Dioscorea</taxon>
    </lineage>
</organism>
<dbReference type="EMBL" id="CM037018">
    <property type="protein sequence ID" value="KAH7673943.1"/>
    <property type="molecule type" value="Genomic_DNA"/>
</dbReference>
<sequence>MQRRDKCNASCIRQFLVKLLRLSGYEAAICTSKWQGSGKVPGGDDHEYIDVIVNGNIGGSDRLIVDIDFRSHFEIARAVESYDAILASLPVFLPKLMHSCPLTSKDVQSKHQSGSTRSCTKVCCLPLLPCWSYLFWLLVGPVFFSFLFFILHLGHVLLFLMGI</sequence>
<reference evidence="2" key="1">
    <citation type="journal article" date="2022" name="Nat. Commun.">
        <title>Chromosome evolution and the genetic basis of agronomically important traits in greater yam.</title>
        <authorList>
            <person name="Bredeson J.V."/>
            <person name="Lyons J.B."/>
            <person name="Oniyinde I.O."/>
            <person name="Okereke N.R."/>
            <person name="Kolade O."/>
            <person name="Nnabue I."/>
            <person name="Nwadili C.O."/>
            <person name="Hribova E."/>
            <person name="Parker M."/>
            <person name="Nwogha J."/>
            <person name="Shu S."/>
            <person name="Carlson J."/>
            <person name="Kariba R."/>
            <person name="Muthemba S."/>
            <person name="Knop K."/>
            <person name="Barton G.J."/>
            <person name="Sherwood A.V."/>
            <person name="Lopez-Montes A."/>
            <person name="Asiedu R."/>
            <person name="Jamnadass R."/>
            <person name="Muchugi A."/>
            <person name="Goodstein D."/>
            <person name="Egesi C.N."/>
            <person name="Featherston J."/>
            <person name="Asfaw A."/>
            <person name="Simpson G.G."/>
            <person name="Dolezel J."/>
            <person name="Hendre P.S."/>
            <person name="Van Deynze A."/>
            <person name="Kumar P.L."/>
            <person name="Obidiegwu J.E."/>
            <person name="Bhattacharjee R."/>
            <person name="Rokhsar D.S."/>
        </authorList>
    </citation>
    <scope>NUCLEOTIDE SEQUENCE [LARGE SCALE GENOMIC DNA]</scope>
    <source>
        <strain evidence="2">cv. TDa95/00328</strain>
    </source>
</reference>
<comment type="caution">
    <text evidence="1">The sequence shown here is derived from an EMBL/GenBank/DDBJ whole genome shotgun (WGS) entry which is preliminary data.</text>
</comment>
<evidence type="ECO:0000313" key="1">
    <source>
        <dbReference type="EMBL" id="KAH7673943.1"/>
    </source>
</evidence>
<evidence type="ECO:0000313" key="2">
    <source>
        <dbReference type="Proteomes" id="UP000827976"/>
    </source>
</evidence>
<accession>A0ACB7VIK6</accession>
<keyword evidence="2" id="KW-1185">Reference proteome</keyword>